<dbReference type="Proteomes" id="UP000245212">
    <property type="component" value="Unassembled WGS sequence"/>
</dbReference>
<dbReference type="EMBL" id="QETA01000005">
    <property type="protein sequence ID" value="PWF22167.1"/>
    <property type="molecule type" value="Genomic_DNA"/>
</dbReference>
<reference evidence="2" key="1">
    <citation type="submission" date="2018-05" db="EMBL/GenBank/DDBJ databases">
        <authorList>
            <person name="Li Y."/>
        </authorList>
    </citation>
    <scope>NUCLEOTIDE SEQUENCE [LARGE SCALE GENOMIC DNA]</scope>
    <source>
        <strain evidence="2">3d-2-2</strain>
    </source>
</reference>
<dbReference type="AlphaFoldDB" id="A0A2V1JXU3"/>
<sequence>MHLYVIDDMSMDGAEHTILKGSYTYPALFDIKGEIILFSREQPAGKMGGDLVAYRASDGFSEKRILMESRDGEVVYAAIPFIADDEMLVAYALHRYSDQSMRDFHVASFGLKTWEKKWECDLGYLVEGAFYNRPTAIAKKDSRILVGTSFFDEAAFLKAETDVFSQENKVLLVEGSSESCASFHVVYERDVAAPYYNTDVNINENLDFVFFNADSYYSNLNLDGCFLDGRNIYPRMVGRKMLIFSRMNGARYNIRNFDNSLYVCRAGMIDFH</sequence>
<accession>A0A2V1JXU3</accession>
<evidence type="ECO:0000313" key="1">
    <source>
        <dbReference type="EMBL" id="PWF22167.1"/>
    </source>
</evidence>
<keyword evidence="2" id="KW-1185">Reference proteome</keyword>
<gene>
    <name evidence="1" type="ORF">DD235_12355</name>
</gene>
<evidence type="ECO:0000313" key="2">
    <source>
        <dbReference type="Proteomes" id="UP000245212"/>
    </source>
</evidence>
<organism evidence="1 2">
    <name type="scientific">Corticimicrobacter populi</name>
    <dbReference type="NCBI Taxonomy" id="2175229"/>
    <lineage>
        <taxon>Bacteria</taxon>
        <taxon>Pseudomonadati</taxon>
        <taxon>Pseudomonadota</taxon>
        <taxon>Betaproteobacteria</taxon>
        <taxon>Burkholderiales</taxon>
        <taxon>Alcaligenaceae</taxon>
        <taxon>Corticimicrobacter</taxon>
    </lineage>
</organism>
<proteinExistence type="predicted"/>
<comment type="caution">
    <text evidence="1">The sequence shown here is derived from an EMBL/GenBank/DDBJ whole genome shotgun (WGS) entry which is preliminary data.</text>
</comment>
<name>A0A2V1JXU3_9BURK</name>
<protein>
    <submittedName>
        <fullName evidence="1">Uncharacterized protein</fullName>
    </submittedName>
</protein>